<name>A0AAX4JGH1_9MICR</name>
<reference evidence="2" key="1">
    <citation type="journal article" date="2024" name="BMC Genomics">
        <title>Functional annotation of a divergent genome using sequence and structure-based similarity.</title>
        <authorList>
            <person name="Svedberg D."/>
            <person name="Winiger R.R."/>
            <person name="Berg A."/>
            <person name="Sharma H."/>
            <person name="Tellgren-Roth C."/>
            <person name="Debrunner-Vossbrinck B.A."/>
            <person name="Vossbrinck C.R."/>
            <person name="Barandun J."/>
        </authorList>
    </citation>
    <scope>NUCLEOTIDE SEQUENCE</scope>
    <source>
        <strain evidence="2">Illinois isolate</strain>
    </source>
</reference>
<dbReference type="KEGG" id="vnx:VNE69_11160"/>
<dbReference type="RefSeq" id="XP_065331142.1">
    <property type="nucleotide sequence ID" value="XM_065475070.1"/>
</dbReference>
<evidence type="ECO:0000313" key="3">
    <source>
        <dbReference type="Proteomes" id="UP001334084"/>
    </source>
</evidence>
<keyword evidence="3" id="KW-1185">Reference proteome</keyword>
<dbReference type="Proteomes" id="UP001334084">
    <property type="component" value="Chromosome 11"/>
</dbReference>
<gene>
    <name evidence="2" type="ORF">VNE69_11160</name>
</gene>
<sequence length="156" mass="17915">MTSSKNLMDNSMDNSKNLIDNSMDNSKNLTDNSKNLTDNKKNLTVLKVGGRRVIKKINQSHNILKDILDNNKKSIGKSIVDELSIERNSKIYKYKNNIKIVFDDQNKPIGFLVSGFPEIKTKIVKDPPMNFEEVVESLNKEFMGEMNEIEEYLDIE</sequence>
<organism evidence="2 3">
    <name type="scientific">Vairimorpha necatrix</name>
    <dbReference type="NCBI Taxonomy" id="6039"/>
    <lineage>
        <taxon>Eukaryota</taxon>
        <taxon>Fungi</taxon>
        <taxon>Fungi incertae sedis</taxon>
        <taxon>Microsporidia</taxon>
        <taxon>Nosematidae</taxon>
        <taxon>Vairimorpha</taxon>
    </lineage>
</organism>
<evidence type="ECO:0000313" key="2">
    <source>
        <dbReference type="EMBL" id="WUR04997.1"/>
    </source>
</evidence>
<dbReference type="GeneID" id="90542834"/>
<evidence type="ECO:0000256" key="1">
    <source>
        <dbReference type="SAM" id="MobiDB-lite"/>
    </source>
</evidence>
<proteinExistence type="predicted"/>
<accession>A0AAX4JGH1</accession>
<dbReference type="AlphaFoldDB" id="A0AAX4JGH1"/>
<feature type="region of interest" description="Disordered" evidence="1">
    <location>
        <begin position="1"/>
        <end position="36"/>
    </location>
</feature>
<protein>
    <submittedName>
        <fullName evidence="2">Uncharacterized protein</fullName>
    </submittedName>
</protein>
<dbReference type="EMBL" id="CP142736">
    <property type="protein sequence ID" value="WUR04997.1"/>
    <property type="molecule type" value="Genomic_DNA"/>
</dbReference>